<gene>
    <name evidence="6" type="primary">SERPINB4_0</name>
    <name evidence="6" type="ORF">AVEN_130969_1</name>
</gene>
<feature type="domain" description="Serpin" evidence="5">
    <location>
        <begin position="1"/>
        <end position="161"/>
    </location>
</feature>
<dbReference type="EMBL" id="BGPR01006266">
    <property type="protein sequence ID" value="GBN17513.1"/>
    <property type="molecule type" value="Genomic_DNA"/>
</dbReference>
<dbReference type="SMART" id="SM00093">
    <property type="entry name" value="SERPIN"/>
    <property type="match status" value="1"/>
</dbReference>
<name>A0A4Y2LTZ0_ARAVE</name>
<keyword evidence="2" id="KW-0646">Protease inhibitor</keyword>
<protein>
    <submittedName>
        <fullName evidence="6">Serpin B4</fullName>
    </submittedName>
</protein>
<organism evidence="6 7">
    <name type="scientific">Araneus ventricosus</name>
    <name type="common">Orbweaver spider</name>
    <name type="synonym">Epeira ventricosa</name>
    <dbReference type="NCBI Taxonomy" id="182803"/>
    <lineage>
        <taxon>Eukaryota</taxon>
        <taxon>Metazoa</taxon>
        <taxon>Ecdysozoa</taxon>
        <taxon>Arthropoda</taxon>
        <taxon>Chelicerata</taxon>
        <taxon>Arachnida</taxon>
        <taxon>Araneae</taxon>
        <taxon>Araneomorphae</taxon>
        <taxon>Entelegynae</taxon>
        <taxon>Araneoidea</taxon>
        <taxon>Araneidae</taxon>
        <taxon>Araneus</taxon>
    </lineage>
</organism>
<dbReference type="InterPro" id="IPR000215">
    <property type="entry name" value="Serpin_fam"/>
</dbReference>
<evidence type="ECO:0000256" key="2">
    <source>
        <dbReference type="ARBA" id="ARBA00022690"/>
    </source>
</evidence>
<comment type="similarity">
    <text evidence="1 4">Belongs to the serpin family.</text>
</comment>
<dbReference type="GO" id="GO:0005615">
    <property type="term" value="C:extracellular space"/>
    <property type="evidence" value="ECO:0007669"/>
    <property type="project" value="InterPro"/>
</dbReference>
<evidence type="ECO:0000313" key="7">
    <source>
        <dbReference type="Proteomes" id="UP000499080"/>
    </source>
</evidence>
<dbReference type="SUPFAM" id="SSF56574">
    <property type="entry name" value="Serpins"/>
    <property type="match status" value="1"/>
</dbReference>
<dbReference type="GO" id="GO:0004867">
    <property type="term" value="F:serine-type endopeptidase inhibitor activity"/>
    <property type="evidence" value="ECO:0007669"/>
    <property type="project" value="UniProtKB-KW"/>
</dbReference>
<evidence type="ECO:0000256" key="1">
    <source>
        <dbReference type="ARBA" id="ARBA00009500"/>
    </source>
</evidence>
<dbReference type="InterPro" id="IPR023796">
    <property type="entry name" value="Serpin_dom"/>
</dbReference>
<comment type="caution">
    <text evidence="6">The sequence shown here is derived from an EMBL/GenBank/DDBJ whole genome shotgun (WGS) entry which is preliminary data.</text>
</comment>
<accession>A0A4Y2LTZ0</accession>
<evidence type="ECO:0000259" key="5">
    <source>
        <dbReference type="SMART" id="SM00093"/>
    </source>
</evidence>
<proteinExistence type="inferred from homology"/>
<dbReference type="InterPro" id="IPR042178">
    <property type="entry name" value="Serpin_sf_1"/>
</dbReference>
<dbReference type="InterPro" id="IPR042185">
    <property type="entry name" value="Serpin_sf_2"/>
</dbReference>
<dbReference type="Pfam" id="PF00079">
    <property type="entry name" value="Serpin"/>
    <property type="match status" value="1"/>
</dbReference>
<sequence>MISNLLDSLDPSTVLILLNAVYFKGYWSHPFKENATIPQDFYNKGDKNNCRQVDMMHIKDIFLYTKKESYKALVLPYKGNISMLILLPNSKRGLRELENSLSSTFIQDLEQIMSETKVEVTLPKFKLEYSTSLKEKFQSLGLIRVFNSGAHLNVINDPSEQWRTG</sequence>
<keyword evidence="7" id="KW-1185">Reference proteome</keyword>
<evidence type="ECO:0000256" key="3">
    <source>
        <dbReference type="ARBA" id="ARBA00022900"/>
    </source>
</evidence>
<dbReference type="PANTHER" id="PTHR11461:SF211">
    <property type="entry name" value="GH10112P-RELATED"/>
    <property type="match status" value="1"/>
</dbReference>
<dbReference type="OrthoDB" id="47207at2759"/>
<dbReference type="Gene3D" id="3.30.497.10">
    <property type="entry name" value="Antithrombin, subunit I, domain 2"/>
    <property type="match status" value="1"/>
</dbReference>
<dbReference type="InterPro" id="IPR036186">
    <property type="entry name" value="Serpin_sf"/>
</dbReference>
<reference evidence="6 7" key="1">
    <citation type="journal article" date="2019" name="Sci. Rep.">
        <title>Orb-weaving spider Araneus ventricosus genome elucidates the spidroin gene catalogue.</title>
        <authorList>
            <person name="Kono N."/>
            <person name="Nakamura H."/>
            <person name="Ohtoshi R."/>
            <person name="Moran D.A.P."/>
            <person name="Shinohara A."/>
            <person name="Yoshida Y."/>
            <person name="Fujiwara M."/>
            <person name="Mori M."/>
            <person name="Tomita M."/>
            <person name="Arakawa K."/>
        </authorList>
    </citation>
    <scope>NUCLEOTIDE SEQUENCE [LARGE SCALE GENOMIC DNA]</scope>
</reference>
<keyword evidence="3" id="KW-0722">Serine protease inhibitor</keyword>
<dbReference type="Gene3D" id="2.30.39.10">
    <property type="entry name" value="Alpha-1-antitrypsin, domain 1"/>
    <property type="match status" value="1"/>
</dbReference>
<dbReference type="PANTHER" id="PTHR11461">
    <property type="entry name" value="SERINE PROTEASE INHIBITOR, SERPIN"/>
    <property type="match status" value="1"/>
</dbReference>
<evidence type="ECO:0000256" key="4">
    <source>
        <dbReference type="RuleBase" id="RU000411"/>
    </source>
</evidence>
<dbReference type="Proteomes" id="UP000499080">
    <property type="component" value="Unassembled WGS sequence"/>
</dbReference>
<dbReference type="AlphaFoldDB" id="A0A4Y2LTZ0"/>
<evidence type="ECO:0000313" key="6">
    <source>
        <dbReference type="EMBL" id="GBN17513.1"/>
    </source>
</evidence>